<organism evidence="1 2">
    <name type="scientific">Cladorrhinum samala</name>
    <dbReference type="NCBI Taxonomy" id="585594"/>
    <lineage>
        <taxon>Eukaryota</taxon>
        <taxon>Fungi</taxon>
        <taxon>Dikarya</taxon>
        <taxon>Ascomycota</taxon>
        <taxon>Pezizomycotina</taxon>
        <taxon>Sordariomycetes</taxon>
        <taxon>Sordariomycetidae</taxon>
        <taxon>Sordariales</taxon>
        <taxon>Podosporaceae</taxon>
        <taxon>Cladorrhinum</taxon>
    </lineage>
</organism>
<dbReference type="Proteomes" id="UP001321749">
    <property type="component" value="Unassembled WGS sequence"/>
</dbReference>
<dbReference type="EMBL" id="MU865050">
    <property type="protein sequence ID" value="KAK4458993.1"/>
    <property type="molecule type" value="Genomic_DNA"/>
</dbReference>
<accession>A0AAV9HEV5</accession>
<keyword evidence="2" id="KW-1185">Reference proteome</keyword>
<name>A0AAV9HEV5_9PEZI</name>
<comment type="caution">
    <text evidence="1">The sequence shown here is derived from an EMBL/GenBank/DDBJ whole genome shotgun (WGS) entry which is preliminary data.</text>
</comment>
<evidence type="ECO:0000313" key="2">
    <source>
        <dbReference type="Proteomes" id="UP001321749"/>
    </source>
</evidence>
<feature type="non-terminal residue" evidence="1">
    <location>
        <position position="1"/>
    </location>
</feature>
<evidence type="ECO:0000313" key="1">
    <source>
        <dbReference type="EMBL" id="KAK4458993.1"/>
    </source>
</evidence>
<sequence length="57" mass="6343">GKSLAHRESGLPIRTGQTFTILAEDSDHKEVPSWDLLDLSWNFLRVAAICGADQRYG</sequence>
<reference evidence="1" key="2">
    <citation type="submission" date="2023-06" db="EMBL/GenBank/DDBJ databases">
        <authorList>
            <consortium name="Lawrence Berkeley National Laboratory"/>
            <person name="Mondo S.J."/>
            <person name="Hensen N."/>
            <person name="Bonometti L."/>
            <person name="Westerberg I."/>
            <person name="Brannstrom I.O."/>
            <person name="Guillou S."/>
            <person name="Cros-Aarteil S."/>
            <person name="Calhoun S."/>
            <person name="Haridas S."/>
            <person name="Kuo A."/>
            <person name="Pangilinan J."/>
            <person name="Riley R."/>
            <person name="Labutti K."/>
            <person name="Andreopoulos B."/>
            <person name="Lipzen A."/>
            <person name="Chen C."/>
            <person name="Yanf M."/>
            <person name="Daum C."/>
            <person name="Ng V."/>
            <person name="Clum A."/>
            <person name="Steindorff A."/>
            <person name="Ohm R."/>
            <person name="Martin F."/>
            <person name="Silar P."/>
            <person name="Natvig D."/>
            <person name="Lalanne C."/>
            <person name="Gautier V."/>
            <person name="Ament-Velasquez S.L."/>
            <person name="Kruys A."/>
            <person name="Hutchinson M.I."/>
            <person name="Powell A.J."/>
            <person name="Barry K."/>
            <person name="Miller A.N."/>
            <person name="Grigoriev I.V."/>
            <person name="Debuchy R."/>
            <person name="Gladieux P."/>
            <person name="Thoren M.H."/>
            <person name="Johannesson H."/>
        </authorList>
    </citation>
    <scope>NUCLEOTIDE SEQUENCE</scope>
    <source>
        <strain evidence="1">PSN324</strain>
    </source>
</reference>
<protein>
    <submittedName>
        <fullName evidence="1">Uncharacterized protein</fullName>
    </submittedName>
</protein>
<dbReference type="AlphaFoldDB" id="A0AAV9HEV5"/>
<gene>
    <name evidence="1" type="ORF">QBC42DRAFT_184574</name>
</gene>
<proteinExistence type="predicted"/>
<reference evidence="1" key="1">
    <citation type="journal article" date="2023" name="Mol. Phylogenet. Evol.">
        <title>Genome-scale phylogeny and comparative genomics of the fungal order Sordariales.</title>
        <authorList>
            <person name="Hensen N."/>
            <person name="Bonometti L."/>
            <person name="Westerberg I."/>
            <person name="Brannstrom I.O."/>
            <person name="Guillou S."/>
            <person name="Cros-Aarteil S."/>
            <person name="Calhoun S."/>
            <person name="Haridas S."/>
            <person name="Kuo A."/>
            <person name="Mondo S."/>
            <person name="Pangilinan J."/>
            <person name="Riley R."/>
            <person name="LaButti K."/>
            <person name="Andreopoulos B."/>
            <person name="Lipzen A."/>
            <person name="Chen C."/>
            <person name="Yan M."/>
            <person name="Daum C."/>
            <person name="Ng V."/>
            <person name="Clum A."/>
            <person name="Steindorff A."/>
            <person name="Ohm R.A."/>
            <person name="Martin F."/>
            <person name="Silar P."/>
            <person name="Natvig D.O."/>
            <person name="Lalanne C."/>
            <person name="Gautier V."/>
            <person name="Ament-Velasquez S.L."/>
            <person name="Kruys A."/>
            <person name="Hutchinson M.I."/>
            <person name="Powell A.J."/>
            <person name="Barry K."/>
            <person name="Miller A.N."/>
            <person name="Grigoriev I.V."/>
            <person name="Debuchy R."/>
            <person name="Gladieux P."/>
            <person name="Hiltunen Thoren M."/>
            <person name="Johannesson H."/>
        </authorList>
    </citation>
    <scope>NUCLEOTIDE SEQUENCE</scope>
    <source>
        <strain evidence="1">PSN324</strain>
    </source>
</reference>